<dbReference type="PANTHER" id="PTHR11136:SF5">
    <property type="entry name" value="FOLYLPOLYGLUTAMATE SYNTHASE, MITOCHONDRIAL"/>
    <property type="match status" value="1"/>
</dbReference>
<evidence type="ECO:0000256" key="9">
    <source>
        <dbReference type="ARBA" id="ARBA00022723"/>
    </source>
</evidence>
<evidence type="ECO:0000256" key="2">
    <source>
        <dbReference type="ARBA" id="ARBA00004305"/>
    </source>
</evidence>
<dbReference type="GO" id="GO:0004326">
    <property type="term" value="F:tetrahydrofolylpolyglutamate synthase activity"/>
    <property type="evidence" value="ECO:0007669"/>
    <property type="project" value="UniProtKB-EC"/>
</dbReference>
<evidence type="ECO:0000256" key="16">
    <source>
        <dbReference type="ARBA" id="ARBA00047493"/>
    </source>
</evidence>
<evidence type="ECO:0000313" key="22">
    <source>
        <dbReference type="Proteomes" id="UP000241818"/>
    </source>
</evidence>
<feature type="domain" description="Mur ligase central" evidence="20">
    <location>
        <begin position="98"/>
        <end position="291"/>
    </location>
</feature>
<dbReference type="Gene3D" id="3.90.190.20">
    <property type="entry name" value="Mur ligase, C-terminal domain"/>
    <property type="match status" value="1"/>
</dbReference>
<dbReference type="GO" id="GO:0006730">
    <property type="term" value="P:one-carbon metabolic process"/>
    <property type="evidence" value="ECO:0007669"/>
    <property type="project" value="UniProtKB-KW"/>
</dbReference>
<dbReference type="GO" id="GO:0046872">
    <property type="term" value="F:metal ion binding"/>
    <property type="evidence" value="ECO:0007669"/>
    <property type="project" value="UniProtKB-KW"/>
</dbReference>
<evidence type="ECO:0000256" key="14">
    <source>
        <dbReference type="ARBA" id="ARBA00023128"/>
    </source>
</evidence>
<evidence type="ECO:0000256" key="18">
    <source>
        <dbReference type="PIRSR" id="PIRSR038895-1"/>
    </source>
</evidence>
<dbReference type="UniPathway" id="UPA00850"/>
<dbReference type="STRING" id="857342.A0A2T3AU02"/>
<dbReference type="InParanoid" id="A0A2T3AU02"/>
<dbReference type="PROSITE" id="PS01012">
    <property type="entry name" value="FOLYLPOLYGLU_SYNT_2"/>
    <property type="match status" value="1"/>
</dbReference>
<dbReference type="FunCoup" id="A0A2T3AU02">
    <property type="interactions" value="657"/>
</dbReference>
<dbReference type="GO" id="GO:0005829">
    <property type="term" value="C:cytosol"/>
    <property type="evidence" value="ECO:0007669"/>
    <property type="project" value="TreeGrafter"/>
</dbReference>
<dbReference type="Pfam" id="PF08245">
    <property type="entry name" value="Mur_ligase_M"/>
    <property type="match status" value="1"/>
</dbReference>
<evidence type="ECO:0000256" key="15">
    <source>
        <dbReference type="ARBA" id="ARBA00023136"/>
    </source>
</evidence>
<keyword evidence="15" id="KW-0472">Membrane</keyword>
<dbReference type="GO" id="GO:0005743">
    <property type="term" value="C:mitochondrial inner membrane"/>
    <property type="evidence" value="ECO:0007669"/>
    <property type="project" value="UniProtKB-SubCell"/>
</dbReference>
<dbReference type="Proteomes" id="UP000241818">
    <property type="component" value="Unassembled WGS sequence"/>
</dbReference>
<comment type="catalytic activity">
    <reaction evidence="16 17">
        <text>(6S)-5,6,7,8-tetrahydrofolyl-(gamma-L-Glu)(n) + L-glutamate + ATP = (6S)-5,6,7,8-tetrahydrofolyl-(gamma-L-Glu)(n+1) + ADP + phosphate + H(+)</text>
        <dbReference type="Rhea" id="RHEA:10580"/>
        <dbReference type="Rhea" id="RHEA-COMP:14738"/>
        <dbReference type="Rhea" id="RHEA-COMP:14740"/>
        <dbReference type="ChEBI" id="CHEBI:15378"/>
        <dbReference type="ChEBI" id="CHEBI:29985"/>
        <dbReference type="ChEBI" id="CHEBI:30616"/>
        <dbReference type="ChEBI" id="CHEBI:43474"/>
        <dbReference type="ChEBI" id="CHEBI:141005"/>
        <dbReference type="ChEBI" id="CHEBI:456216"/>
        <dbReference type="EC" id="6.3.2.17"/>
    </reaction>
</comment>
<sequence>MRSGLFATGSSLCTVFRRYTHSYVSRGATIAMEGTVEAPTYQDAIHRLNSTQSGFKALEERRSKGVKLNSSSKEEMRQWIRRLGYKVSDLDRLNIVHVAGTKGKGTTCAFVNSILQRYQYTTGLPRKVGLYTSPHLAAVRERIRINSEPISEEQFTKYFFEVWDALESTAREEGIDPALKPSYFRYLTLMSFHIFMREGVDAAVYEVGVGGELDSTNVIKRPIVTGITTLGIDHVDALGDTIGKIAWHKAGIFKSGSPAFSVRQLPEATQVLEERAKEKEVSLTIIEDNPALAHVAIKPAEDFQRKNASLAIVLSQVLLDRLAVPTDHELGSLPKQFVEGLESVVWRGRCESKVTGKQLWHLDGAHTQESLEVACSWFGRVSQDRDIPCALVFNQQSTRDAVSLVKTIHHTIYDNFKLRFRYVVFCTNITYKGDLWKVDLENRNVDPTTLKSLTLQNELAGVWHELDPDAEVVALPSIEDAIEYIRHIKGGAEEISVLVTGSFHLVGGALSVLEGDNFALANSTGE</sequence>
<dbReference type="Gene3D" id="3.40.1190.10">
    <property type="entry name" value="Mur-like, catalytic domain"/>
    <property type="match status" value="1"/>
</dbReference>
<evidence type="ECO:0000256" key="1">
    <source>
        <dbReference type="ARBA" id="ARBA00004273"/>
    </source>
</evidence>
<dbReference type="PANTHER" id="PTHR11136">
    <property type="entry name" value="FOLYLPOLYGLUTAMATE SYNTHASE-RELATED"/>
    <property type="match status" value="1"/>
</dbReference>
<evidence type="ECO:0000256" key="10">
    <source>
        <dbReference type="ARBA" id="ARBA00022741"/>
    </source>
</evidence>
<dbReference type="OrthoDB" id="5212574at2759"/>
<evidence type="ECO:0000256" key="4">
    <source>
        <dbReference type="ARBA" id="ARBA00005150"/>
    </source>
</evidence>
<dbReference type="FunFam" id="3.40.1190.10:FF:000009">
    <property type="entry name" value="Folylpolyglutamate synthase"/>
    <property type="match status" value="1"/>
</dbReference>
<keyword evidence="22" id="KW-1185">Reference proteome</keyword>
<evidence type="ECO:0000256" key="5">
    <source>
        <dbReference type="ARBA" id="ARBA00008276"/>
    </source>
</evidence>
<dbReference type="EC" id="6.3.2.17" evidence="17"/>
<dbReference type="InterPro" id="IPR018109">
    <property type="entry name" value="Folylpolyglutamate_synth_CS"/>
</dbReference>
<comment type="pathway">
    <text evidence="4 17">Cofactor biosynthesis; tetrahydrofolylpolyglutamate biosynthesis.</text>
</comment>
<evidence type="ECO:0000256" key="7">
    <source>
        <dbReference type="ARBA" id="ARBA00022563"/>
    </source>
</evidence>
<dbReference type="InterPro" id="IPR023600">
    <property type="entry name" value="Folylpolyglutamate_synth_euk"/>
</dbReference>
<dbReference type="SUPFAM" id="SSF53244">
    <property type="entry name" value="MurD-like peptide ligases, peptide-binding domain"/>
    <property type="match status" value="1"/>
</dbReference>
<proteinExistence type="inferred from homology"/>
<dbReference type="InterPro" id="IPR001645">
    <property type="entry name" value="Folylpolyglutamate_synth"/>
</dbReference>
<evidence type="ECO:0000256" key="19">
    <source>
        <dbReference type="PIRSR" id="PIRSR038895-2"/>
    </source>
</evidence>
<evidence type="ECO:0000256" key="12">
    <source>
        <dbReference type="ARBA" id="ARBA00022840"/>
    </source>
</evidence>
<keyword evidence="6" id="KW-0963">Cytoplasm</keyword>
<dbReference type="EMBL" id="KZ679016">
    <property type="protein sequence ID" value="PSS10969.1"/>
    <property type="molecule type" value="Genomic_DNA"/>
</dbReference>
<dbReference type="InterPro" id="IPR036615">
    <property type="entry name" value="Mur_ligase_C_dom_sf"/>
</dbReference>
<dbReference type="InterPro" id="IPR036565">
    <property type="entry name" value="Mur-like_cat_sf"/>
</dbReference>
<evidence type="ECO:0000256" key="17">
    <source>
        <dbReference type="PIRNR" id="PIRNR038895"/>
    </source>
</evidence>
<accession>A0A2T3AU02</accession>
<evidence type="ECO:0000256" key="13">
    <source>
        <dbReference type="ARBA" id="ARBA00022842"/>
    </source>
</evidence>
<comment type="function">
    <text evidence="17">Catalyzes conversion of folates to polyglutamate derivatives allowing concentration of folate compounds in the cell and the intracellular retention of these cofactors, which are important substrates for most of the folate-dependent enzymes that are involved in one-carbon transfer reactions involved in purine, pyrimidine and amino acid synthesis.</text>
</comment>
<dbReference type="GeneID" id="36576999"/>
<keyword evidence="13 19" id="KW-0460">Magnesium</keyword>
<dbReference type="AlphaFoldDB" id="A0A2T3AU02"/>
<feature type="binding site" evidence="19">
    <location>
        <position position="133"/>
    </location>
    <ligand>
        <name>Mg(2+)</name>
        <dbReference type="ChEBI" id="CHEBI:18420"/>
        <label>1</label>
    </ligand>
</feature>
<comment type="subcellular location">
    <subcellularLocation>
        <location evidence="3">Cytoplasm</location>
    </subcellularLocation>
    <subcellularLocation>
        <location evidence="1">Mitochondrion inner membrane</location>
    </subcellularLocation>
    <subcellularLocation>
        <location evidence="2">Mitochondrion matrix</location>
    </subcellularLocation>
</comment>
<organism evidence="21 22">
    <name type="scientific">Amorphotheca resinae ATCC 22711</name>
    <dbReference type="NCBI Taxonomy" id="857342"/>
    <lineage>
        <taxon>Eukaryota</taxon>
        <taxon>Fungi</taxon>
        <taxon>Dikarya</taxon>
        <taxon>Ascomycota</taxon>
        <taxon>Pezizomycotina</taxon>
        <taxon>Leotiomycetes</taxon>
        <taxon>Helotiales</taxon>
        <taxon>Amorphothecaceae</taxon>
        <taxon>Amorphotheca</taxon>
    </lineage>
</organism>
<dbReference type="InterPro" id="IPR013221">
    <property type="entry name" value="Mur_ligase_cen"/>
</dbReference>
<dbReference type="RefSeq" id="XP_024718148.1">
    <property type="nucleotide sequence ID" value="XM_024868918.1"/>
</dbReference>
<evidence type="ECO:0000256" key="6">
    <source>
        <dbReference type="ARBA" id="ARBA00022490"/>
    </source>
</evidence>
<dbReference type="PIRSF" id="PIRSF038895">
    <property type="entry name" value="FPGS"/>
    <property type="match status" value="1"/>
</dbReference>
<name>A0A2T3AU02_AMORE</name>
<gene>
    <name evidence="21" type="ORF">M430DRAFT_61333</name>
</gene>
<dbReference type="PROSITE" id="PS01011">
    <property type="entry name" value="FOLYLPOLYGLU_SYNT_1"/>
    <property type="match status" value="1"/>
</dbReference>
<evidence type="ECO:0000259" key="20">
    <source>
        <dbReference type="Pfam" id="PF08245"/>
    </source>
</evidence>
<comment type="cofactor">
    <cofactor evidence="17">
        <name>a monovalent cation</name>
        <dbReference type="ChEBI" id="CHEBI:60242"/>
    </cofactor>
    <text evidence="17">A monovalent cation.</text>
</comment>
<dbReference type="GO" id="GO:0005759">
    <property type="term" value="C:mitochondrial matrix"/>
    <property type="evidence" value="ECO:0007669"/>
    <property type="project" value="UniProtKB-SubCell"/>
</dbReference>
<evidence type="ECO:0000256" key="8">
    <source>
        <dbReference type="ARBA" id="ARBA00022598"/>
    </source>
</evidence>
<dbReference type="NCBIfam" id="TIGR01499">
    <property type="entry name" value="folC"/>
    <property type="match status" value="1"/>
</dbReference>
<dbReference type="SUPFAM" id="SSF53623">
    <property type="entry name" value="MurD-like peptide ligases, catalytic domain"/>
    <property type="match status" value="1"/>
</dbReference>
<evidence type="ECO:0000313" key="21">
    <source>
        <dbReference type="EMBL" id="PSS10969.1"/>
    </source>
</evidence>
<feature type="binding site" evidence="18">
    <location>
        <position position="363"/>
    </location>
    <ligand>
        <name>ATP</name>
        <dbReference type="ChEBI" id="CHEBI:30616"/>
    </ligand>
</feature>
<evidence type="ECO:0000256" key="3">
    <source>
        <dbReference type="ARBA" id="ARBA00004496"/>
    </source>
</evidence>
<dbReference type="GO" id="GO:0005524">
    <property type="term" value="F:ATP binding"/>
    <property type="evidence" value="ECO:0007669"/>
    <property type="project" value="UniProtKB-KW"/>
</dbReference>
<feature type="binding site" evidence="19">
    <location>
        <position position="234"/>
    </location>
    <ligand>
        <name>Mg(2+)</name>
        <dbReference type="ChEBI" id="CHEBI:18420"/>
        <label>1</label>
    </ligand>
</feature>
<keyword evidence="11" id="KW-0999">Mitochondrion inner membrane</keyword>
<keyword evidence="8 17" id="KW-0436">Ligase</keyword>
<reference evidence="21 22" key="1">
    <citation type="journal article" date="2018" name="New Phytol.">
        <title>Comparative genomics and transcriptomics depict ericoid mycorrhizal fungi as versatile saprotrophs and plant mutualists.</title>
        <authorList>
            <person name="Martino E."/>
            <person name="Morin E."/>
            <person name="Grelet G.A."/>
            <person name="Kuo A."/>
            <person name="Kohler A."/>
            <person name="Daghino S."/>
            <person name="Barry K.W."/>
            <person name="Cichocki N."/>
            <person name="Clum A."/>
            <person name="Dockter R.B."/>
            <person name="Hainaut M."/>
            <person name="Kuo R.C."/>
            <person name="LaButti K."/>
            <person name="Lindahl B.D."/>
            <person name="Lindquist E.A."/>
            <person name="Lipzen A."/>
            <person name="Khouja H.R."/>
            <person name="Magnuson J."/>
            <person name="Murat C."/>
            <person name="Ohm R.A."/>
            <person name="Singer S.W."/>
            <person name="Spatafora J.W."/>
            <person name="Wang M."/>
            <person name="Veneault-Fourrey C."/>
            <person name="Henrissat B."/>
            <person name="Grigoriev I.V."/>
            <person name="Martin F.M."/>
            <person name="Perotto S."/>
        </authorList>
    </citation>
    <scope>NUCLEOTIDE SEQUENCE [LARGE SCALE GENOMIC DNA]</scope>
    <source>
        <strain evidence="21 22">ATCC 22711</strain>
    </source>
</reference>
<keyword evidence="9 19" id="KW-0479">Metal-binding</keyword>
<comment type="similarity">
    <text evidence="5 17">Belongs to the folylpolyglutamate synthase family.</text>
</comment>
<protein>
    <recommendedName>
        <fullName evidence="17">Folylpolyglutamate synthase</fullName>
        <ecNumber evidence="17">6.3.2.17</ecNumber>
    </recommendedName>
    <alternativeName>
        <fullName evidence="17">Folylpoly-gamma-glutamate synthetase</fullName>
    </alternativeName>
    <alternativeName>
        <fullName evidence="17">Tetrahydrofolylpolyglutamate synthase</fullName>
    </alternativeName>
</protein>
<feature type="binding site" evidence="18">
    <location>
        <position position="349"/>
    </location>
    <ligand>
        <name>ATP</name>
        <dbReference type="ChEBI" id="CHEBI:30616"/>
    </ligand>
</feature>
<keyword evidence="10 18" id="KW-0547">Nucleotide-binding</keyword>
<keyword evidence="7 17" id="KW-0554">One-carbon metabolism</keyword>
<feature type="binding site" evidence="19">
    <location>
        <position position="206"/>
    </location>
    <ligand>
        <name>Mg(2+)</name>
        <dbReference type="ChEBI" id="CHEBI:18420"/>
        <label>1</label>
    </ligand>
</feature>
<keyword evidence="12 18" id="KW-0067">ATP-binding</keyword>
<evidence type="ECO:0000256" key="11">
    <source>
        <dbReference type="ARBA" id="ARBA00022792"/>
    </source>
</evidence>
<keyword evidence="14" id="KW-0496">Mitochondrion</keyword>